<organism evidence="1 2">
    <name type="scientific">Russula ochroleuca</name>
    <dbReference type="NCBI Taxonomy" id="152965"/>
    <lineage>
        <taxon>Eukaryota</taxon>
        <taxon>Fungi</taxon>
        <taxon>Dikarya</taxon>
        <taxon>Basidiomycota</taxon>
        <taxon>Agaricomycotina</taxon>
        <taxon>Agaricomycetes</taxon>
        <taxon>Russulales</taxon>
        <taxon>Russulaceae</taxon>
        <taxon>Russula</taxon>
    </lineage>
</organism>
<protein>
    <recommendedName>
        <fullName evidence="3">Endonuclease/exonuclease/phosphatase domain-containing protein</fullName>
    </recommendedName>
</protein>
<evidence type="ECO:0000313" key="2">
    <source>
        <dbReference type="Proteomes" id="UP000759537"/>
    </source>
</evidence>
<accession>A0A9P5MPY1</accession>
<feature type="non-terminal residue" evidence="1">
    <location>
        <position position="1"/>
    </location>
</feature>
<sequence length="119" mass="13634">ILKIWQQNINKSSACQHDLISNDRLIRDGIDIIALQEPSINQFGGTVNAREWTAVYPTTHTAEPHKTHSLLLICTNLLTNKWEQINMKSGDMTVIKVKSNWGTLTIYNIYNDCKHDRTL</sequence>
<dbReference type="EMBL" id="WHVB01000024">
    <property type="protein sequence ID" value="KAF8470973.1"/>
    <property type="molecule type" value="Genomic_DNA"/>
</dbReference>
<comment type="caution">
    <text evidence="1">The sequence shown here is derived from an EMBL/GenBank/DDBJ whole genome shotgun (WGS) entry which is preliminary data.</text>
</comment>
<evidence type="ECO:0008006" key="3">
    <source>
        <dbReference type="Google" id="ProtNLM"/>
    </source>
</evidence>
<reference evidence="1" key="1">
    <citation type="submission" date="2019-10" db="EMBL/GenBank/DDBJ databases">
        <authorList>
            <consortium name="DOE Joint Genome Institute"/>
            <person name="Kuo A."/>
            <person name="Miyauchi S."/>
            <person name="Kiss E."/>
            <person name="Drula E."/>
            <person name="Kohler A."/>
            <person name="Sanchez-Garcia M."/>
            <person name="Andreopoulos B."/>
            <person name="Barry K.W."/>
            <person name="Bonito G."/>
            <person name="Buee M."/>
            <person name="Carver A."/>
            <person name="Chen C."/>
            <person name="Cichocki N."/>
            <person name="Clum A."/>
            <person name="Culley D."/>
            <person name="Crous P.W."/>
            <person name="Fauchery L."/>
            <person name="Girlanda M."/>
            <person name="Hayes R."/>
            <person name="Keri Z."/>
            <person name="LaButti K."/>
            <person name="Lipzen A."/>
            <person name="Lombard V."/>
            <person name="Magnuson J."/>
            <person name="Maillard F."/>
            <person name="Morin E."/>
            <person name="Murat C."/>
            <person name="Nolan M."/>
            <person name="Ohm R."/>
            <person name="Pangilinan J."/>
            <person name="Pereira M."/>
            <person name="Perotto S."/>
            <person name="Peter M."/>
            <person name="Riley R."/>
            <person name="Sitrit Y."/>
            <person name="Stielow B."/>
            <person name="Szollosi G."/>
            <person name="Zifcakova L."/>
            <person name="Stursova M."/>
            <person name="Spatafora J.W."/>
            <person name="Tedersoo L."/>
            <person name="Vaario L.-M."/>
            <person name="Yamada A."/>
            <person name="Yan M."/>
            <person name="Wang P."/>
            <person name="Xu J."/>
            <person name="Bruns T."/>
            <person name="Baldrian P."/>
            <person name="Vilgalys R."/>
            <person name="Henrissat B."/>
            <person name="Grigoriev I.V."/>
            <person name="Hibbett D."/>
            <person name="Nagy L.G."/>
            <person name="Martin F.M."/>
        </authorList>
    </citation>
    <scope>NUCLEOTIDE SEQUENCE</scope>
    <source>
        <strain evidence="1">Prilba</strain>
    </source>
</reference>
<proteinExistence type="predicted"/>
<dbReference type="Gene3D" id="3.60.10.10">
    <property type="entry name" value="Endonuclease/exonuclease/phosphatase"/>
    <property type="match status" value="1"/>
</dbReference>
<reference evidence="1" key="2">
    <citation type="journal article" date="2020" name="Nat. Commun.">
        <title>Large-scale genome sequencing of mycorrhizal fungi provides insights into the early evolution of symbiotic traits.</title>
        <authorList>
            <person name="Miyauchi S."/>
            <person name="Kiss E."/>
            <person name="Kuo A."/>
            <person name="Drula E."/>
            <person name="Kohler A."/>
            <person name="Sanchez-Garcia M."/>
            <person name="Morin E."/>
            <person name="Andreopoulos B."/>
            <person name="Barry K.W."/>
            <person name="Bonito G."/>
            <person name="Buee M."/>
            <person name="Carver A."/>
            <person name="Chen C."/>
            <person name="Cichocki N."/>
            <person name="Clum A."/>
            <person name="Culley D."/>
            <person name="Crous P.W."/>
            <person name="Fauchery L."/>
            <person name="Girlanda M."/>
            <person name="Hayes R.D."/>
            <person name="Keri Z."/>
            <person name="LaButti K."/>
            <person name="Lipzen A."/>
            <person name="Lombard V."/>
            <person name="Magnuson J."/>
            <person name="Maillard F."/>
            <person name="Murat C."/>
            <person name="Nolan M."/>
            <person name="Ohm R.A."/>
            <person name="Pangilinan J."/>
            <person name="Pereira M.F."/>
            <person name="Perotto S."/>
            <person name="Peter M."/>
            <person name="Pfister S."/>
            <person name="Riley R."/>
            <person name="Sitrit Y."/>
            <person name="Stielow J.B."/>
            <person name="Szollosi G."/>
            <person name="Zifcakova L."/>
            <person name="Stursova M."/>
            <person name="Spatafora J.W."/>
            <person name="Tedersoo L."/>
            <person name="Vaario L.M."/>
            <person name="Yamada A."/>
            <person name="Yan M."/>
            <person name="Wang P."/>
            <person name="Xu J."/>
            <person name="Bruns T."/>
            <person name="Baldrian P."/>
            <person name="Vilgalys R."/>
            <person name="Dunand C."/>
            <person name="Henrissat B."/>
            <person name="Grigoriev I.V."/>
            <person name="Hibbett D."/>
            <person name="Nagy L.G."/>
            <person name="Martin F.M."/>
        </authorList>
    </citation>
    <scope>NUCLEOTIDE SEQUENCE</scope>
    <source>
        <strain evidence="1">Prilba</strain>
    </source>
</reference>
<dbReference type="AlphaFoldDB" id="A0A9P5MPY1"/>
<dbReference type="SUPFAM" id="SSF56219">
    <property type="entry name" value="DNase I-like"/>
    <property type="match status" value="1"/>
</dbReference>
<keyword evidence="2" id="KW-1185">Reference proteome</keyword>
<evidence type="ECO:0000313" key="1">
    <source>
        <dbReference type="EMBL" id="KAF8470973.1"/>
    </source>
</evidence>
<feature type="non-terminal residue" evidence="1">
    <location>
        <position position="119"/>
    </location>
</feature>
<name>A0A9P5MPY1_9AGAM</name>
<dbReference type="Proteomes" id="UP000759537">
    <property type="component" value="Unassembled WGS sequence"/>
</dbReference>
<dbReference type="OrthoDB" id="2840473at2759"/>
<gene>
    <name evidence="1" type="ORF">DFH94DRAFT_619220</name>
</gene>
<dbReference type="InterPro" id="IPR036691">
    <property type="entry name" value="Endo/exonu/phosph_ase_sf"/>
</dbReference>